<dbReference type="EMBL" id="BAABEY010000013">
    <property type="protein sequence ID" value="GAA4435817.1"/>
    <property type="molecule type" value="Genomic_DNA"/>
</dbReference>
<proteinExistence type="predicted"/>
<reference evidence="3" key="1">
    <citation type="journal article" date="2019" name="Int. J. Syst. Evol. Microbiol.">
        <title>The Global Catalogue of Microorganisms (GCM) 10K type strain sequencing project: providing services to taxonomists for standard genome sequencing and annotation.</title>
        <authorList>
            <consortium name="The Broad Institute Genomics Platform"/>
            <consortium name="The Broad Institute Genome Sequencing Center for Infectious Disease"/>
            <person name="Wu L."/>
            <person name="Ma J."/>
        </authorList>
    </citation>
    <scope>NUCLEOTIDE SEQUENCE [LARGE SCALE GENOMIC DNA]</scope>
    <source>
        <strain evidence="3">JCM 31920</strain>
    </source>
</reference>
<evidence type="ECO:0000313" key="2">
    <source>
        <dbReference type="EMBL" id="GAA4435817.1"/>
    </source>
</evidence>
<sequence>MNRFLLLFLPLFFIPAGLRAQRATLSDYIRLKSSSPGKHVLELASDIDSNWTRWADRGYHFGFNKHQTPMYTTVNGILSTPFMVQVRGNEDERNKKRWGFHVFEGYARDDRSRITMLLNKHTEEARPVAELYYYGTVYDHSDAAYNWFRIGSDVRQHSYMFSRDKAVFYGSLQLTNALTLGRIGKDDLLAEKPEKDAEQNYGQDAKYVNYNELKHGGDGTIFYDKDRDIVVIKIKGKWMKVAVEALPEGVAYPF</sequence>
<accession>A0ABP8LSN1</accession>
<feature type="signal peptide" evidence="1">
    <location>
        <begin position="1"/>
        <end position="20"/>
    </location>
</feature>
<dbReference type="RefSeq" id="WP_345027474.1">
    <property type="nucleotide sequence ID" value="NZ_BAABEY010000013.1"/>
</dbReference>
<evidence type="ECO:0000256" key="1">
    <source>
        <dbReference type="SAM" id="SignalP"/>
    </source>
</evidence>
<feature type="chain" id="PRO_5046649583" evidence="1">
    <location>
        <begin position="21"/>
        <end position="254"/>
    </location>
</feature>
<keyword evidence="3" id="KW-1185">Reference proteome</keyword>
<comment type="caution">
    <text evidence="2">The sequence shown here is derived from an EMBL/GenBank/DDBJ whole genome shotgun (WGS) entry which is preliminary data.</text>
</comment>
<name>A0ABP8LSN1_9BACT</name>
<protein>
    <submittedName>
        <fullName evidence="2">Uncharacterized protein</fullName>
    </submittedName>
</protein>
<dbReference type="Proteomes" id="UP001501508">
    <property type="component" value="Unassembled WGS sequence"/>
</dbReference>
<keyword evidence="1" id="KW-0732">Signal</keyword>
<gene>
    <name evidence="2" type="ORF">GCM10023091_12950</name>
</gene>
<organism evidence="2 3">
    <name type="scientific">Ravibacter arvi</name>
    <dbReference type="NCBI Taxonomy" id="2051041"/>
    <lineage>
        <taxon>Bacteria</taxon>
        <taxon>Pseudomonadati</taxon>
        <taxon>Bacteroidota</taxon>
        <taxon>Cytophagia</taxon>
        <taxon>Cytophagales</taxon>
        <taxon>Spirosomataceae</taxon>
        <taxon>Ravibacter</taxon>
    </lineage>
</organism>
<evidence type="ECO:0000313" key="3">
    <source>
        <dbReference type="Proteomes" id="UP001501508"/>
    </source>
</evidence>